<dbReference type="GeneTree" id="ENSGT01140000284510"/>
<evidence type="ECO:0000313" key="1">
    <source>
        <dbReference type="Ensembl" id="ENSNVIP00000004546.1"/>
    </source>
</evidence>
<proteinExistence type="predicted"/>
<keyword evidence="2" id="KW-1185">Reference proteome</keyword>
<name>A0A8C7AJP9_NEOVI</name>
<sequence length="171" mass="19258">MLNGGKFLNCSSKQNDSSIFETTVNVSCPNNITYQPTPICILPPFLFLVTNASELNDTLNCTKNCYLSQCWNVTAFKMAVIMRIPTHVPIPVSIPDDKLPEVLSRKKRDFACHCCPKIANRELKPSGEEISHETITEHLPYLKFPCGKAYLCIMYLLCGCSCWDISDFPRS</sequence>
<evidence type="ECO:0000313" key="2">
    <source>
        <dbReference type="Proteomes" id="UP000694425"/>
    </source>
</evidence>
<accession>A0A8C7AJP9</accession>
<reference evidence="1" key="2">
    <citation type="submission" date="2025-09" db="UniProtKB">
        <authorList>
            <consortium name="Ensembl"/>
        </authorList>
    </citation>
    <scope>IDENTIFICATION</scope>
</reference>
<organism evidence="1 2">
    <name type="scientific">Neovison vison</name>
    <name type="common">American mink</name>
    <name type="synonym">Mustela vison</name>
    <dbReference type="NCBI Taxonomy" id="452646"/>
    <lineage>
        <taxon>Eukaryota</taxon>
        <taxon>Metazoa</taxon>
        <taxon>Chordata</taxon>
        <taxon>Craniata</taxon>
        <taxon>Vertebrata</taxon>
        <taxon>Euteleostomi</taxon>
        <taxon>Mammalia</taxon>
        <taxon>Eutheria</taxon>
        <taxon>Laurasiatheria</taxon>
        <taxon>Carnivora</taxon>
        <taxon>Caniformia</taxon>
        <taxon>Musteloidea</taxon>
        <taxon>Mustelidae</taxon>
        <taxon>Mustelinae</taxon>
        <taxon>Neogale</taxon>
    </lineage>
</organism>
<protein>
    <submittedName>
        <fullName evidence="1">Uncharacterized protein</fullName>
    </submittedName>
</protein>
<reference evidence="1" key="1">
    <citation type="submission" date="2025-08" db="UniProtKB">
        <authorList>
            <consortium name="Ensembl"/>
        </authorList>
    </citation>
    <scope>IDENTIFICATION</scope>
</reference>
<dbReference type="Proteomes" id="UP000694425">
    <property type="component" value="Unplaced"/>
</dbReference>
<dbReference type="AlphaFoldDB" id="A0A8C7AJP9"/>
<dbReference type="Ensembl" id="ENSNVIT00000005357.1">
    <property type="protein sequence ID" value="ENSNVIP00000004546.1"/>
    <property type="gene ID" value="ENSNVIG00000003668.1"/>
</dbReference>